<dbReference type="Proteomes" id="UP000054408">
    <property type="component" value="Unassembled WGS sequence"/>
</dbReference>
<organism evidence="2 3">
    <name type="scientific">Thecamonas trahens ATCC 50062</name>
    <dbReference type="NCBI Taxonomy" id="461836"/>
    <lineage>
        <taxon>Eukaryota</taxon>
        <taxon>Apusozoa</taxon>
        <taxon>Apusomonadida</taxon>
        <taxon>Apusomonadidae</taxon>
        <taxon>Thecamonas</taxon>
    </lineage>
</organism>
<name>A0A0L0DC93_THETB</name>
<evidence type="ECO:0000256" key="1">
    <source>
        <dbReference type="SAM" id="MobiDB-lite"/>
    </source>
</evidence>
<evidence type="ECO:0000313" key="3">
    <source>
        <dbReference type="Proteomes" id="UP000054408"/>
    </source>
</evidence>
<feature type="region of interest" description="Disordered" evidence="1">
    <location>
        <begin position="1"/>
        <end position="23"/>
    </location>
</feature>
<dbReference type="RefSeq" id="XP_013757432.1">
    <property type="nucleotide sequence ID" value="XM_013901978.1"/>
</dbReference>
<reference evidence="2 3" key="1">
    <citation type="submission" date="2010-05" db="EMBL/GenBank/DDBJ databases">
        <title>The Genome Sequence of Thecamonas trahens ATCC 50062.</title>
        <authorList>
            <consortium name="The Broad Institute Genome Sequencing Platform"/>
            <person name="Russ C."/>
            <person name="Cuomo C."/>
            <person name="Shea T."/>
            <person name="Young S.K."/>
            <person name="Zeng Q."/>
            <person name="Koehrsen M."/>
            <person name="Haas B."/>
            <person name="Borodovsky M."/>
            <person name="Guigo R."/>
            <person name="Alvarado L."/>
            <person name="Berlin A."/>
            <person name="Bochicchio J."/>
            <person name="Borenstein D."/>
            <person name="Chapman S."/>
            <person name="Chen Z."/>
            <person name="Freedman E."/>
            <person name="Gellesch M."/>
            <person name="Goldberg J."/>
            <person name="Griggs A."/>
            <person name="Gujja S."/>
            <person name="Heilman E."/>
            <person name="Heiman D."/>
            <person name="Hepburn T."/>
            <person name="Howarth C."/>
            <person name="Jen D."/>
            <person name="Larson L."/>
            <person name="Mehta T."/>
            <person name="Park D."/>
            <person name="Pearson M."/>
            <person name="Roberts A."/>
            <person name="Saif S."/>
            <person name="Shenoy N."/>
            <person name="Sisk P."/>
            <person name="Stolte C."/>
            <person name="Sykes S."/>
            <person name="Thomson T."/>
            <person name="Walk T."/>
            <person name="White J."/>
            <person name="Yandava C."/>
            <person name="Burger G."/>
            <person name="Gray M.W."/>
            <person name="Holland P.W.H."/>
            <person name="King N."/>
            <person name="Lang F.B.F."/>
            <person name="Roger A.J."/>
            <person name="Ruiz-Trillo I."/>
            <person name="Lander E."/>
            <person name="Nusbaum C."/>
        </authorList>
    </citation>
    <scope>NUCLEOTIDE SEQUENCE [LARGE SCALE GENOMIC DNA]</scope>
    <source>
        <strain evidence="2 3">ATCC 50062</strain>
    </source>
</reference>
<feature type="region of interest" description="Disordered" evidence="1">
    <location>
        <begin position="320"/>
        <end position="380"/>
    </location>
</feature>
<keyword evidence="3" id="KW-1185">Reference proteome</keyword>
<dbReference type="EMBL" id="GL349458">
    <property type="protein sequence ID" value="KNC49957.1"/>
    <property type="molecule type" value="Genomic_DNA"/>
</dbReference>
<gene>
    <name evidence="2" type="ORF">AMSG_06267</name>
</gene>
<accession>A0A0L0DC93</accession>
<protein>
    <submittedName>
        <fullName evidence="2">Uncharacterized protein</fullName>
    </submittedName>
</protein>
<dbReference type="AlphaFoldDB" id="A0A0L0DC93"/>
<feature type="compositionally biased region" description="Low complexity" evidence="1">
    <location>
        <begin position="324"/>
        <end position="345"/>
    </location>
</feature>
<feature type="region of interest" description="Disordered" evidence="1">
    <location>
        <begin position="153"/>
        <end position="267"/>
    </location>
</feature>
<evidence type="ECO:0000313" key="2">
    <source>
        <dbReference type="EMBL" id="KNC49957.1"/>
    </source>
</evidence>
<sequence>MPLSPRSSRTRSAEPRSMSSPHSLEQALRINDLIASQALAADSLDVALKHARESTWALESAVGVGAKRRRRPLDTVSESTERSLSSESSLRSRTRTYSRSRDASHSSSSRSLVQLGPLDSQKGLSLGSPGLPLLELSPGLPLLELSPDLLRPPVVSPTQTRPCKRQRRSSLGAGALNTPPIISGGGPPLTLSSSARSSAENIALSPRTLAAHMESRRPQSLSGSPPSAGLHSAPVLSGRSRRRNLSPRSLRASTMGGATEGPSMEAPMLGPIFEDARPVICTMDMFPPRRTGRRATTAAAGNVGVDVGVDVDDDLSRAMSSLWGSSRRSPPCSKSSGKRSNPSSSDPQHATLSRTHSASLGSAPRGFASLSEVSDSDSYDDDDIDFIADVLASDSSDS</sequence>
<proteinExistence type="predicted"/>
<feature type="region of interest" description="Disordered" evidence="1">
    <location>
        <begin position="59"/>
        <end position="116"/>
    </location>
</feature>
<feature type="compositionally biased region" description="Low complexity" evidence="1">
    <location>
        <begin position="82"/>
        <end position="91"/>
    </location>
</feature>
<dbReference type="GeneID" id="25565472"/>
<feature type="compositionally biased region" description="Polar residues" evidence="1">
    <location>
        <begin position="346"/>
        <end position="360"/>
    </location>
</feature>